<dbReference type="EMBL" id="CM000781">
    <property type="protein sequence ID" value="AQK71994.1"/>
    <property type="molecule type" value="Genomic_DNA"/>
</dbReference>
<dbReference type="EnsemblPlants" id="Zm00001eb244890_T004">
    <property type="protein sequence ID" value="Zm00001eb244890_P004"/>
    <property type="gene ID" value="Zm00001eb244890"/>
</dbReference>
<evidence type="ECO:0000259" key="2">
    <source>
        <dbReference type="Pfam" id="PF24906"/>
    </source>
</evidence>
<reference evidence="4" key="4">
    <citation type="submission" date="2021-05" db="UniProtKB">
        <authorList>
            <consortium name="EnsemblPlants"/>
        </authorList>
    </citation>
    <scope>IDENTIFICATION</scope>
    <source>
        <strain evidence="4">cv. B73</strain>
    </source>
</reference>
<sequence>MSTGSAGVFLHRGNQALMDDSAVPIGFSMTSYTTGNQFQSRITFGIDQLGSAVNNSSSHGRRGFQRWIHAPAQDDGCRLVLGLGPTPDPDVNSPDQQPAGAGADKSRPPPVTLFGQSFSFADPGTLSLGIHQGRSTGANKHLGAGTIISFSTVDEGSTSARSSSGGYMPSLLFARRPNCSTAEEEQGLLDDTDTDNSNDGTEPSASMTEASFGGVSSDAVTLVSNSGQQAQRRHPKKCRFKGCSKGARGATGLCIAHGGGQRCQKPGCHKGAESRTAYCKAHGGGRRCLQLGCTKSAEGKTDHCIAHGGGQRCGYPDCPKAARGKSGRCIKHGGGKRCSVEGCIRSAEGRVGLCISHGGGRRCQFPDCRRGAQGSTLYCKSHGGGKRCVFEGCGKGAEGSTPLCKAHGGGKRCVYEGGGVCPKSVHGGTDFCVAHGGGKRCAVPGCSKSARGRTDRCVKHGGGKRCRVDGCGKSAQGSTDCCKAHGGGKRCNFGDGQCEKFARGRSGLCAAHDTLVASQQRRGGGMIGPGLFHGIVRSASVANMNSDYSSSGVSTVSDCDGSPEAATRRQELIPPQVLVPRSMKSLTAATVQPPKRSREGRVVTVPEGRVHGGGLLSLLGGSFMNVDKL</sequence>
<feature type="domain" description="WRKY19-like zinc finger" evidence="2">
    <location>
        <begin position="236"/>
        <end position="259"/>
    </location>
</feature>
<dbReference type="GeneID" id="100274510"/>
<dbReference type="AlphaFoldDB" id="A0A096QRA0"/>
<evidence type="ECO:0000313" key="5">
    <source>
        <dbReference type="Proteomes" id="UP000007305"/>
    </source>
</evidence>
<dbReference type="eggNOG" id="ENOG502QUSN">
    <property type="taxonomic scope" value="Eukaryota"/>
</dbReference>
<reference evidence="3" key="2">
    <citation type="submission" date="2015-12" db="EMBL/GenBank/DDBJ databases">
        <title>Update maize B73 reference genome by single molecule sequencing technologies.</title>
        <authorList>
            <consortium name="Maize Genome Sequencing Project"/>
            <person name="Ware D."/>
        </authorList>
    </citation>
    <scope>NUCLEOTIDE SEQUENCE</scope>
    <source>
        <tissue evidence="3">Seedling</tissue>
    </source>
</reference>
<dbReference type="Gramene" id="Zm00001eb244890_T003">
    <property type="protein sequence ID" value="Zm00001eb244890_P003"/>
    <property type="gene ID" value="Zm00001eb244890"/>
</dbReference>
<dbReference type="FunCoup" id="A0A096QRA0">
    <property type="interactions" value="111"/>
</dbReference>
<dbReference type="Gramene" id="Zm00001eb244890_T001">
    <property type="protein sequence ID" value="Zm00001eb244890_P001"/>
    <property type="gene ID" value="Zm00001eb244890"/>
</dbReference>
<feature type="domain" description="WRKY19-like zinc finger" evidence="2">
    <location>
        <begin position="438"/>
        <end position="462"/>
    </location>
</feature>
<dbReference type="InterPro" id="IPR056866">
    <property type="entry name" value="Znf_WRKY19"/>
</dbReference>
<dbReference type="EnsemblPlants" id="Zm00001eb244890_T003">
    <property type="protein sequence ID" value="Zm00001eb244890_P003"/>
    <property type="gene ID" value="Zm00001eb244890"/>
</dbReference>
<keyword evidence="5" id="KW-1185">Reference proteome</keyword>
<dbReference type="EnsemblPlants" id="Zm00001eb244890_T005">
    <property type="protein sequence ID" value="Zm00001eb244890_P005"/>
    <property type="gene ID" value="Zm00001eb244890"/>
</dbReference>
<dbReference type="OMA" id="MYRVPDV"/>
<dbReference type="RefSeq" id="XP_023158201.1">
    <property type="nucleotide sequence ID" value="XM_023302433.1"/>
</dbReference>
<dbReference type="Proteomes" id="UP000007305">
    <property type="component" value="Chromosome 5"/>
</dbReference>
<protein>
    <submittedName>
        <fullName evidence="3">Loricrin-related</fullName>
    </submittedName>
</protein>
<dbReference type="RefSeq" id="NP_001336103.1">
    <property type="nucleotide sequence ID" value="NM_001349174.1"/>
</dbReference>
<feature type="region of interest" description="Disordered" evidence="1">
    <location>
        <begin position="178"/>
        <end position="213"/>
    </location>
</feature>
<dbReference type="Gramene" id="Zm00001eb244890_T005">
    <property type="protein sequence ID" value="Zm00001eb244890_P005"/>
    <property type="gene ID" value="Zm00001eb244890"/>
</dbReference>
<dbReference type="STRING" id="4577.A0A096QRA0"/>
<dbReference type="RefSeq" id="NP_001336101.1">
    <property type="nucleotide sequence ID" value="NM_001349172.1"/>
</dbReference>
<accession>A0A096QRA0</accession>
<dbReference type="ExpressionAtlas" id="A0A096QRA0">
    <property type="expression patterns" value="baseline and differential"/>
</dbReference>
<reference evidence="5" key="1">
    <citation type="journal article" date="2009" name="Science">
        <title>The B73 maize genome: complexity, diversity, and dynamics.</title>
        <authorList>
            <person name="Schnable P.S."/>
            <person name="Ware D."/>
            <person name="Fulton R.S."/>
            <person name="Stein J.C."/>
            <person name="Wei F."/>
            <person name="Pasternak S."/>
            <person name="Liang C."/>
            <person name="Zhang J."/>
            <person name="Fulton L."/>
            <person name="Graves T.A."/>
            <person name="Minx P."/>
            <person name="Reily A.D."/>
            <person name="Courtney L."/>
            <person name="Kruchowski S.S."/>
            <person name="Tomlinson C."/>
            <person name="Strong C."/>
            <person name="Delehaunty K."/>
            <person name="Fronick C."/>
            <person name="Courtney B."/>
            <person name="Rock S.M."/>
            <person name="Belter E."/>
            <person name="Du F."/>
            <person name="Kim K."/>
            <person name="Abbott R.M."/>
            <person name="Cotton M."/>
            <person name="Levy A."/>
            <person name="Marchetto P."/>
            <person name="Ochoa K."/>
            <person name="Jackson S.M."/>
            <person name="Gillam B."/>
            <person name="Chen W."/>
            <person name="Yan L."/>
            <person name="Higginbotham J."/>
            <person name="Cardenas M."/>
            <person name="Waligorski J."/>
            <person name="Applebaum E."/>
            <person name="Phelps L."/>
            <person name="Falcone J."/>
            <person name="Kanchi K."/>
            <person name="Thane T."/>
            <person name="Scimone A."/>
            <person name="Thane N."/>
            <person name="Henke J."/>
            <person name="Wang T."/>
            <person name="Ruppert J."/>
            <person name="Shah N."/>
            <person name="Rotter K."/>
            <person name="Hodges J."/>
            <person name="Ingenthron E."/>
            <person name="Cordes M."/>
            <person name="Kohlberg S."/>
            <person name="Sgro J."/>
            <person name="Delgado B."/>
            <person name="Mead K."/>
            <person name="Chinwalla A."/>
            <person name="Leonard S."/>
            <person name="Crouse K."/>
            <person name="Collura K."/>
            <person name="Kudrna D."/>
            <person name="Currie J."/>
            <person name="He R."/>
            <person name="Angelova A."/>
            <person name="Rajasekar S."/>
            <person name="Mueller T."/>
            <person name="Lomeli R."/>
            <person name="Scara G."/>
            <person name="Ko A."/>
            <person name="Delaney K."/>
            <person name="Wissotski M."/>
            <person name="Lopez G."/>
            <person name="Campos D."/>
            <person name="Braidotti M."/>
            <person name="Ashley E."/>
            <person name="Golser W."/>
            <person name="Kim H."/>
            <person name="Lee S."/>
            <person name="Lin J."/>
            <person name="Dujmic Z."/>
            <person name="Kim W."/>
            <person name="Talag J."/>
            <person name="Zuccolo A."/>
            <person name="Fan C."/>
            <person name="Sebastian A."/>
            <person name="Kramer M."/>
            <person name="Spiegel L."/>
            <person name="Nascimento L."/>
            <person name="Zutavern T."/>
            <person name="Miller B."/>
            <person name="Ambroise C."/>
            <person name="Muller S."/>
            <person name="Spooner W."/>
            <person name="Narechania A."/>
            <person name="Ren L."/>
            <person name="Wei S."/>
            <person name="Kumari S."/>
            <person name="Faga B."/>
            <person name="Levy M.J."/>
            <person name="McMahan L."/>
            <person name="Van Buren P."/>
            <person name="Vaughn M.W."/>
            <person name="Ying K."/>
            <person name="Yeh C.-T."/>
            <person name="Emrich S.J."/>
            <person name="Jia Y."/>
            <person name="Kalyanaraman A."/>
            <person name="Hsia A.-P."/>
            <person name="Barbazuk W.B."/>
            <person name="Baucom R.S."/>
            <person name="Brutnell T.P."/>
            <person name="Carpita N.C."/>
            <person name="Chaparro C."/>
            <person name="Chia J.-M."/>
            <person name="Deragon J.-M."/>
            <person name="Estill J.C."/>
            <person name="Fu Y."/>
            <person name="Jeddeloh J.A."/>
            <person name="Han Y."/>
            <person name="Lee H."/>
            <person name="Li P."/>
            <person name="Lisch D.R."/>
            <person name="Liu S."/>
            <person name="Liu Z."/>
            <person name="Nagel D.H."/>
            <person name="McCann M.C."/>
            <person name="SanMiguel P."/>
            <person name="Myers A.M."/>
            <person name="Nettleton D."/>
            <person name="Nguyen J."/>
            <person name="Penning B.W."/>
            <person name="Ponnala L."/>
            <person name="Schneider K.L."/>
            <person name="Schwartz D.C."/>
            <person name="Sharma A."/>
            <person name="Soderlund C."/>
            <person name="Springer N.M."/>
            <person name="Sun Q."/>
            <person name="Wang H."/>
            <person name="Waterman M."/>
            <person name="Westerman R."/>
            <person name="Wolfgruber T.K."/>
            <person name="Yang L."/>
            <person name="Yu Y."/>
            <person name="Zhang L."/>
            <person name="Zhou S."/>
            <person name="Zhu Q."/>
            <person name="Bennetzen J.L."/>
            <person name="Dawe R.K."/>
            <person name="Jiang J."/>
            <person name="Jiang N."/>
            <person name="Presting G.G."/>
            <person name="Wessler S.R."/>
            <person name="Aluru S."/>
            <person name="Martienssen R.A."/>
            <person name="Clifton S.W."/>
            <person name="McCombie W.R."/>
            <person name="Wing R.A."/>
            <person name="Wilson R.K."/>
        </authorList>
    </citation>
    <scope>NUCLEOTIDE SEQUENCE [LARGE SCALE GENOMIC DNA]</scope>
    <source>
        <strain evidence="5">cv. B73</strain>
    </source>
</reference>
<dbReference type="Pfam" id="PF24906">
    <property type="entry name" value="Zf_WRKY19"/>
    <property type="match status" value="4"/>
</dbReference>
<reference evidence="4" key="3">
    <citation type="submission" date="2019-07" db="EMBL/GenBank/DDBJ databases">
        <authorList>
            <person name="Seetharam A."/>
            <person name="Woodhouse M."/>
            <person name="Cannon E."/>
        </authorList>
    </citation>
    <scope>NUCLEOTIDE SEQUENCE [LARGE SCALE GENOMIC DNA]</scope>
    <source>
        <strain evidence="4">cv. B73</strain>
    </source>
</reference>
<dbReference type="EnsemblPlants" id="Zm00001eb244890_T001">
    <property type="protein sequence ID" value="Zm00001eb244890_P001"/>
    <property type="gene ID" value="Zm00001eb244890"/>
</dbReference>
<dbReference type="Gramene" id="Zm00001eb244890_T004">
    <property type="protein sequence ID" value="Zm00001eb244890_P004"/>
    <property type="gene ID" value="Zm00001eb244890"/>
</dbReference>
<evidence type="ECO:0000313" key="4">
    <source>
        <dbReference type="EnsemblPlants" id="Zm00001eb244890_P001"/>
    </source>
</evidence>
<organism evidence="3">
    <name type="scientific">Zea mays</name>
    <name type="common">Maize</name>
    <dbReference type="NCBI Taxonomy" id="4577"/>
    <lineage>
        <taxon>Eukaryota</taxon>
        <taxon>Viridiplantae</taxon>
        <taxon>Streptophyta</taxon>
        <taxon>Embryophyta</taxon>
        <taxon>Tracheophyta</taxon>
        <taxon>Spermatophyta</taxon>
        <taxon>Magnoliopsida</taxon>
        <taxon>Liliopsida</taxon>
        <taxon>Poales</taxon>
        <taxon>Poaceae</taxon>
        <taxon>PACMAD clade</taxon>
        <taxon>Panicoideae</taxon>
        <taxon>Andropogonodae</taxon>
        <taxon>Andropogoneae</taxon>
        <taxon>Tripsacinae</taxon>
        <taxon>Zea</taxon>
    </lineage>
</organism>
<dbReference type="KEGG" id="zma:100274510"/>
<feature type="domain" description="WRKY19-like zinc finger" evidence="2">
    <location>
        <begin position="360"/>
        <end position="384"/>
    </location>
</feature>
<dbReference type="PANTHER" id="PTHR31827">
    <property type="entry name" value="EMB|CAB89363.1"/>
    <property type="match status" value="1"/>
</dbReference>
<dbReference type="PANTHER" id="PTHR31827:SF57">
    <property type="entry name" value="OS02G0575700 PROTEIN"/>
    <property type="match status" value="1"/>
</dbReference>
<evidence type="ECO:0000256" key="1">
    <source>
        <dbReference type="SAM" id="MobiDB-lite"/>
    </source>
</evidence>
<name>A0A096QRA0_MAIZE</name>
<feature type="domain" description="WRKY19-like zinc finger" evidence="2">
    <location>
        <begin position="335"/>
        <end position="359"/>
    </location>
</feature>
<feature type="region of interest" description="Disordered" evidence="1">
    <location>
        <begin position="82"/>
        <end position="111"/>
    </location>
</feature>
<proteinExistence type="predicted"/>
<evidence type="ECO:0000313" key="3">
    <source>
        <dbReference type="EMBL" id="AQK71994.1"/>
    </source>
</evidence>
<dbReference type="OrthoDB" id="77038at2759"/>
<feature type="compositionally biased region" description="Acidic residues" evidence="1">
    <location>
        <begin position="182"/>
        <end position="196"/>
    </location>
</feature>
<gene>
    <name evidence="4" type="primary">LOC100274510</name>
    <name evidence="3" type="ORF">ZEAMMB73_Zm00001d016933</name>
</gene>
<dbReference type="HOGENOM" id="CLU_019429_0_0_1"/>
<dbReference type="PaxDb" id="4577-GRMZM2G056505_P01"/>